<organism evidence="3 4">
    <name type="scientific">Candidatus Mediterraneibacter pullicola</name>
    <dbReference type="NCBI Taxonomy" id="2838682"/>
    <lineage>
        <taxon>Bacteria</taxon>
        <taxon>Bacillati</taxon>
        <taxon>Bacillota</taxon>
        <taxon>Clostridia</taxon>
        <taxon>Lachnospirales</taxon>
        <taxon>Lachnospiraceae</taxon>
        <taxon>Mediterraneibacter</taxon>
    </lineage>
</organism>
<name>A0A9D2H8K6_9FIRM</name>
<dbReference type="InterPro" id="IPR000683">
    <property type="entry name" value="Gfo/Idh/MocA-like_OxRdtase_N"/>
</dbReference>
<dbReference type="Gene3D" id="3.40.50.720">
    <property type="entry name" value="NAD(P)-binding Rossmann-like Domain"/>
    <property type="match status" value="1"/>
</dbReference>
<evidence type="ECO:0000259" key="2">
    <source>
        <dbReference type="Pfam" id="PF22725"/>
    </source>
</evidence>
<dbReference type="Proteomes" id="UP000824223">
    <property type="component" value="Unassembled WGS sequence"/>
</dbReference>
<evidence type="ECO:0000313" key="3">
    <source>
        <dbReference type="EMBL" id="HJA06712.1"/>
    </source>
</evidence>
<dbReference type="InterPro" id="IPR036291">
    <property type="entry name" value="NAD(P)-bd_dom_sf"/>
</dbReference>
<dbReference type="GO" id="GO:0000166">
    <property type="term" value="F:nucleotide binding"/>
    <property type="evidence" value="ECO:0007669"/>
    <property type="project" value="InterPro"/>
</dbReference>
<evidence type="ECO:0000313" key="4">
    <source>
        <dbReference type="Proteomes" id="UP000824223"/>
    </source>
</evidence>
<feature type="domain" description="GFO/IDH/MocA-like oxidoreductase" evidence="2">
    <location>
        <begin position="138"/>
        <end position="247"/>
    </location>
</feature>
<feature type="domain" description="Gfo/Idh/MocA-like oxidoreductase N-terminal" evidence="1">
    <location>
        <begin position="3"/>
        <end position="117"/>
    </location>
</feature>
<dbReference type="EMBL" id="DXAK01000030">
    <property type="protein sequence ID" value="HJA06712.1"/>
    <property type="molecule type" value="Genomic_DNA"/>
</dbReference>
<comment type="caution">
    <text evidence="3">The sequence shown here is derived from an EMBL/GenBank/DDBJ whole genome shotgun (WGS) entry which is preliminary data.</text>
</comment>
<dbReference type="Pfam" id="PF01408">
    <property type="entry name" value="GFO_IDH_MocA"/>
    <property type="match status" value="1"/>
</dbReference>
<reference evidence="3" key="2">
    <citation type="submission" date="2021-04" db="EMBL/GenBank/DDBJ databases">
        <authorList>
            <person name="Gilroy R."/>
        </authorList>
    </citation>
    <scope>NUCLEOTIDE SEQUENCE</scope>
    <source>
        <strain evidence="3">ChiSjej2B20-11307</strain>
    </source>
</reference>
<dbReference type="SUPFAM" id="SSF55347">
    <property type="entry name" value="Glyceraldehyde-3-phosphate dehydrogenase-like, C-terminal domain"/>
    <property type="match status" value="1"/>
</dbReference>
<dbReference type="Pfam" id="PF22725">
    <property type="entry name" value="GFO_IDH_MocA_C3"/>
    <property type="match status" value="1"/>
</dbReference>
<protein>
    <submittedName>
        <fullName evidence="3">Gfo/Idh/MocA family oxidoreductase</fullName>
    </submittedName>
</protein>
<dbReference type="PANTHER" id="PTHR43054:SF1">
    <property type="entry name" value="SCYLLO-INOSITOL 2-DEHYDROGENASE (NADP(+)) IOLU"/>
    <property type="match status" value="1"/>
</dbReference>
<dbReference type="Gene3D" id="3.30.360.10">
    <property type="entry name" value="Dihydrodipicolinate Reductase, domain 2"/>
    <property type="match status" value="1"/>
</dbReference>
<reference evidence="3" key="1">
    <citation type="journal article" date="2021" name="PeerJ">
        <title>Extensive microbial diversity within the chicken gut microbiome revealed by metagenomics and culture.</title>
        <authorList>
            <person name="Gilroy R."/>
            <person name="Ravi A."/>
            <person name="Getino M."/>
            <person name="Pursley I."/>
            <person name="Horton D.L."/>
            <person name="Alikhan N.F."/>
            <person name="Baker D."/>
            <person name="Gharbi K."/>
            <person name="Hall N."/>
            <person name="Watson M."/>
            <person name="Adriaenssens E.M."/>
            <person name="Foster-Nyarko E."/>
            <person name="Jarju S."/>
            <person name="Secka A."/>
            <person name="Antonio M."/>
            <person name="Oren A."/>
            <person name="Chaudhuri R.R."/>
            <person name="La Ragione R."/>
            <person name="Hildebrand F."/>
            <person name="Pallen M.J."/>
        </authorList>
    </citation>
    <scope>NUCLEOTIDE SEQUENCE</scope>
    <source>
        <strain evidence="3">ChiSjej2B20-11307</strain>
    </source>
</reference>
<dbReference type="AlphaFoldDB" id="A0A9D2H8K6"/>
<evidence type="ECO:0000259" key="1">
    <source>
        <dbReference type="Pfam" id="PF01408"/>
    </source>
</evidence>
<dbReference type="InterPro" id="IPR055170">
    <property type="entry name" value="GFO_IDH_MocA-like_dom"/>
</dbReference>
<dbReference type="SUPFAM" id="SSF51735">
    <property type="entry name" value="NAD(P)-binding Rossmann-fold domains"/>
    <property type="match status" value="1"/>
</dbReference>
<gene>
    <name evidence="3" type="ORF">H9798_06130</name>
</gene>
<sequence>MKLKIGMVGTNFISDDFCDATRQVPGAEVCAIYSRKQETGDVFAQKHGIPCVYTNYDMFLNSGLDAVYIASPNFAHCTQTIKALESGKHVLCEKVMAMNEQEVRSMIDCARKNNMILLEAMRPDFDPAFDIIQKALPRIGKLRRASFEFCQYSSRYDSYRQGVVQNAFNPKIGNAALMDIGVYCIHSLVRLFGMPKAVKALSTKLSNGFDGSGIVLMEYEDMTAEAVYSKISVSVNPSVLHGEDGSILIDYISKPEKLELRLRKSSRDTLDGGEQEKLSFIPADNNMIYEVKEFIRLIEAGEVNHKYLQYSLDTIKVIDEARRQTSLHFS</sequence>
<accession>A0A9D2H8K6</accession>
<dbReference type="PANTHER" id="PTHR43054">
    <property type="match status" value="1"/>
</dbReference>
<proteinExistence type="predicted"/>